<dbReference type="GO" id="GO:0003746">
    <property type="term" value="F:translation elongation factor activity"/>
    <property type="evidence" value="ECO:0007669"/>
    <property type="project" value="UniProtKB-KW"/>
</dbReference>
<dbReference type="GO" id="GO:0032784">
    <property type="term" value="P:regulation of DNA-templated transcription elongation"/>
    <property type="evidence" value="ECO:0007669"/>
    <property type="project" value="InterPro"/>
</dbReference>
<dbReference type="SUPFAM" id="SSF54534">
    <property type="entry name" value="FKBP-like"/>
    <property type="match status" value="1"/>
</dbReference>
<dbReference type="STRING" id="1581680.BN1209_0692"/>
<evidence type="ECO:0000313" key="2">
    <source>
        <dbReference type="EMBL" id="CEN55736.1"/>
    </source>
</evidence>
<dbReference type="Proteomes" id="UP000056322">
    <property type="component" value="Chromosome 1"/>
</dbReference>
<dbReference type="InterPro" id="IPR023459">
    <property type="entry name" value="Tscrpt_elong_fac_GreA/B_fam"/>
</dbReference>
<evidence type="ECO:0000259" key="1">
    <source>
        <dbReference type="Pfam" id="PF01272"/>
    </source>
</evidence>
<dbReference type="GO" id="GO:0003677">
    <property type="term" value="F:DNA binding"/>
    <property type="evidence" value="ECO:0007669"/>
    <property type="project" value="InterPro"/>
</dbReference>
<accession>A0A0B7IZ17</accession>
<dbReference type="FunFam" id="3.10.50.30:FF:000001">
    <property type="entry name" value="Transcription elongation factor GreA"/>
    <property type="match status" value="1"/>
</dbReference>
<organism evidence="2 3">
    <name type="scientific">Candidatus Methylopumilus turicensis</name>
    <dbReference type="NCBI Taxonomy" id="1581680"/>
    <lineage>
        <taxon>Bacteria</taxon>
        <taxon>Pseudomonadati</taxon>
        <taxon>Pseudomonadota</taxon>
        <taxon>Betaproteobacteria</taxon>
        <taxon>Nitrosomonadales</taxon>
        <taxon>Methylophilaceae</taxon>
        <taxon>Candidatus Methylopumilus</taxon>
    </lineage>
</organism>
<dbReference type="PROSITE" id="PS00830">
    <property type="entry name" value="GREAB_2"/>
    <property type="match status" value="1"/>
</dbReference>
<dbReference type="InterPro" id="IPR018151">
    <property type="entry name" value="TF_GreA/GreB_CS"/>
</dbReference>
<reference evidence="3" key="1">
    <citation type="submission" date="2014-12" db="EMBL/GenBank/DDBJ databases">
        <authorList>
            <person name="Salcher M.M."/>
        </authorList>
    </citation>
    <scope>NUCLEOTIDE SEQUENCE [LARGE SCALE GENOMIC DNA]</scope>
    <source>
        <strain evidence="3">MMS-10A-171</strain>
    </source>
</reference>
<keyword evidence="2" id="KW-0251">Elongation factor</keyword>
<dbReference type="Pfam" id="PF01272">
    <property type="entry name" value="GreA_GreB"/>
    <property type="match status" value="1"/>
</dbReference>
<name>A0A0B7IZ17_9PROT</name>
<keyword evidence="2" id="KW-0648">Protein biosynthesis</keyword>
<dbReference type="RefSeq" id="WP_045750963.1">
    <property type="nucleotide sequence ID" value="NZ_LN794158.1"/>
</dbReference>
<dbReference type="AlphaFoldDB" id="A0A0B7IZ17"/>
<sequence length="166" mass="18477">MSRGFVKEDDLELAGTELPERPISELPNYVTAKGLAQLKESENALLDERELLTQKKEDPSAVQRLAMVDRDLRYVQARLEQAILVETPKDKAPTTVVFGTTVTVEDDEGEQHHFQIVGEDEADIALNTVSYASPLAKALIGHKVGDSVRWMRPAGDLNLEIMTITY</sequence>
<feature type="domain" description="Transcription elongation factor GreA/GreB C-terminal" evidence="1">
    <location>
        <begin position="94"/>
        <end position="166"/>
    </location>
</feature>
<dbReference type="Gene3D" id="3.10.50.30">
    <property type="entry name" value="Transcription elongation factor, GreA/GreB, C-terminal domain"/>
    <property type="match status" value="1"/>
</dbReference>
<dbReference type="GO" id="GO:0006354">
    <property type="term" value="P:DNA-templated transcription elongation"/>
    <property type="evidence" value="ECO:0007669"/>
    <property type="project" value="TreeGrafter"/>
</dbReference>
<dbReference type="PIRSF" id="PIRSF006092">
    <property type="entry name" value="GreA_GreB"/>
    <property type="match status" value="1"/>
</dbReference>
<dbReference type="HOGENOM" id="CLU_101379_3_1_4"/>
<dbReference type="PANTHER" id="PTHR30437:SF6">
    <property type="entry name" value="TRANSCRIPTION ELONGATION FACTOR GREB"/>
    <property type="match status" value="1"/>
</dbReference>
<dbReference type="GO" id="GO:0070063">
    <property type="term" value="F:RNA polymerase binding"/>
    <property type="evidence" value="ECO:0007669"/>
    <property type="project" value="InterPro"/>
</dbReference>
<proteinExistence type="predicted"/>
<gene>
    <name evidence="2" type="ORF">BN1209_0692</name>
</gene>
<dbReference type="EMBL" id="LN794158">
    <property type="protein sequence ID" value="CEN55736.1"/>
    <property type="molecule type" value="Genomic_DNA"/>
</dbReference>
<dbReference type="InterPro" id="IPR036953">
    <property type="entry name" value="GreA/GreB_C_sf"/>
</dbReference>
<dbReference type="KEGG" id="mbac:BN1209_0692"/>
<keyword evidence="3" id="KW-1185">Reference proteome</keyword>
<dbReference type="InterPro" id="IPR001437">
    <property type="entry name" value="Tscrpt_elong_fac_GreA/B_C"/>
</dbReference>
<dbReference type="OrthoDB" id="8537952at2"/>
<evidence type="ECO:0000313" key="3">
    <source>
        <dbReference type="Proteomes" id="UP000056322"/>
    </source>
</evidence>
<protein>
    <submittedName>
        <fullName evidence="2">GreA/GreB family elongation factor</fullName>
    </submittedName>
</protein>
<dbReference type="PANTHER" id="PTHR30437">
    <property type="entry name" value="TRANSCRIPTION ELONGATION FACTOR GREA"/>
    <property type="match status" value="1"/>
</dbReference>